<evidence type="ECO:0000313" key="12">
    <source>
        <dbReference type="EMBL" id="SLM11366.1"/>
    </source>
</evidence>
<evidence type="ECO:0000256" key="5">
    <source>
        <dbReference type="ARBA" id="ARBA00022755"/>
    </source>
</evidence>
<evidence type="ECO:0000256" key="8">
    <source>
        <dbReference type="HAMAP-Rule" id="MF_00420"/>
    </source>
</evidence>
<feature type="binding site" evidence="8">
    <location>
        <position position="354"/>
    </location>
    <ligand>
        <name>Mg(2+)</name>
        <dbReference type="ChEBI" id="CHEBI:18420"/>
        <label>1</label>
    </ligand>
</feature>
<evidence type="ECO:0000256" key="1">
    <source>
        <dbReference type="ARBA" id="ARBA00022490"/>
    </source>
</evidence>
<dbReference type="Gene3D" id="3.90.650.10">
    <property type="entry name" value="PurM-like C-terminal domain"/>
    <property type="match status" value="2"/>
</dbReference>
<feature type="domain" description="PurM-like C-terminal" evidence="10">
    <location>
        <begin position="880"/>
        <end position="1001"/>
    </location>
</feature>
<dbReference type="InterPro" id="IPR016188">
    <property type="entry name" value="PurM-like_N"/>
</dbReference>
<keyword evidence="5 8" id="KW-0658">Purine biosynthesis</keyword>
<dbReference type="UniPathway" id="UPA00074">
    <property type="reaction ID" value="UER00128"/>
</dbReference>
<comment type="function">
    <text evidence="8">Part of the phosphoribosylformylglycinamidine synthase complex involved in the purines biosynthetic pathway. Catalyzes the ATP-dependent conversion of formylglycinamide ribonucleotide (FGAR) and glutamine to yield formylglycinamidine ribonucleotide (FGAM) and glutamate. The FGAM synthase complex is composed of three subunits. PurQ produces an ammonia molecule by converting glutamine to glutamate. PurL transfers the ammonia molecule to FGAR to form FGAM in an ATP-dependent manner. PurS interacts with PurQ and PurL and is thought to assist in the transfer of the ammonia molecule from PurQ to PurL.</text>
</comment>
<dbReference type="SUPFAM" id="SSF82697">
    <property type="entry name" value="PurS-like"/>
    <property type="match status" value="1"/>
</dbReference>
<feature type="active site" evidence="8">
    <location>
        <position position="267"/>
    </location>
</feature>
<dbReference type="GO" id="GO:0005524">
    <property type="term" value="F:ATP binding"/>
    <property type="evidence" value="ECO:0007669"/>
    <property type="project" value="UniProtKB-UniRule"/>
</dbReference>
<dbReference type="GO" id="GO:0000287">
    <property type="term" value="F:magnesium ion binding"/>
    <property type="evidence" value="ECO:0007669"/>
    <property type="project" value="UniProtKB-UniRule"/>
</dbReference>
<dbReference type="InterPro" id="IPR036921">
    <property type="entry name" value="PurM-like_N_sf"/>
</dbReference>
<protein>
    <recommendedName>
        <fullName evidence="8">Phosphoribosylformylglycinamidine synthase subunit PurL</fullName>
        <shortName evidence="8">FGAM synthase</shortName>
        <ecNumber evidence="8">6.3.5.3</ecNumber>
    </recommendedName>
    <alternativeName>
        <fullName evidence="8">Formylglycinamide ribonucleotide amidotransferase subunit II</fullName>
        <shortName evidence="8">FGAR amidotransferase II</shortName>
        <shortName evidence="8">FGAR-AT II</shortName>
    </alternativeName>
    <alternativeName>
        <fullName evidence="8">Glutamine amidotransferase PurL</fullName>
    </alternativeName>
    <alternativeName>
        <fullName evidence="8">Phosphoribosylformylglycinamidine synthase subunit II</fullName>
    </alternativeName>
</protein>
<evidence type="ECO:0000259" key="11">
    <source>
        <dbReference type="Pfam" id="PF18072"/>
    </source>
</evidence>
<evidence type="ECO:0000256" key="3">
    <source>
        <dbReference type="ARBA" id="ARBA00022723"/>
    </source>
</evidence>
<dbReference type="Gene3D" id="3.30.1280.10">
    <property type="entry name" value="Phosphoribosylformylglycinamidine synthase subunit PurS"/>
    <property type="match status" value="1"/>
</dbReference>
<keyword evidence="1 8" id="KW-0963">Cytoplasm</keyword>
<dbReference type="HAMAP" id="MF_00420">
    <property type="entry name" value="PurL_2"/>
    <property type="match status" value="1"/>
</dbReference>
<evidence type="ECO:0000256" key="2">
    <source>
        <dbReference type="ARBA" id="ARBA00022598"/>
    </source>
</evidence>
<comment type="pathway">
    <text evidence="8">Purine metabolism; IMP biosynthesis via de novo pathway; 5-amino-1-(5-phospho-D-ribosyl)imidazole from N(2)-formyl-N(1)-(5-phospho-D-ribosyl)glycinamide: step 1/2.</text>
</comment>
<dbReference type="Gene3D" id="3.30.1330.10">
    <property type="entry name" value="PurM-like, N-terminal domain"/>
    <property type="match status" value="2"/>
</dbReference>
<sequence>MDMATRNFLYRIEVRNKGSGGPRIEALQADVRALSMGTLRSARQIALYFVEGEIAPEEMNLLGLFLFSDPVEQEFRWEVVGQGRSEAIDAGGARTGDFGGAAAAEIVSLAPAEIAGAGASSPRVVEICRKPGVTDPVAIEIVRAAQELGVKGLKRAATGVRWELEADWLDEQSVARITKMLLANPVIERWEFGEIRPVFPQESARPVPVETYDIAAMDDAALIALSAERRLALDLEEMCAIRTWFAGAGRAATDVELEMIAQTWSEHCVHKTFKADVEVRGELWQKDAAAGAAGKLENAAQPHSPYPPVVHGIFSTYIKKTTEEIAAPWVRSAFVDNAGIVSFDGQWDISFKVETHNHPSAIEPFGGANTGVGGVIRDIMGVSARPIAVMDILCFGPPDMPEEELPQGSLHPRMIARGVVAGVEDYGNKMGIPTVNGAIHFHPGYAANPLVYCGCVGLAPAGVHHHEPKAGDRVIVLGGRTGRDGIRGATFSSMRMDGSTGDVAGASVQIGDPIVQKRTLDVLLAARDAGLYDAVTDCGAGGLSSAVGEMASELGADIELEKIGTKYPGLAPWEIWLSEAQERMVLAVPEVSVGAFAELCSRFGSEFWDIGSFRGDGRLVIRMRGEVVLDLPMEFVHKGIPQKRLVAEAPVKNRGQTTSLPKGAPQKVKKRGLTPFFKNVSCERIVRRYDYEVQGGTVVKPFAGPEGDAPQDAAVLKPQGTGGAWGIALSNALRPDYAEIDPYRAAWAVVDEAVRNAVAVGSDPERIAILDNFCMGDPNDPAVMWALLESARGLRDAALAFGTPIISGKDSFYNEYLGPDGRRHAVPPSLLVSALGFVPDVSKAVTSFLKSPGDSIWLVGRFEPSFLDKDAAGAEADLGAVPGVDPGAQVVYKALFEAMQAGEVAAAHDLSEGGLTLALAEMCMGGRKGADIVLPPSQEPAGRAMKECAASPLGLHGMVRDLLLFGESAGCLLVEVRAGQDEAFGRHFGEEQAFRIGAVSQMPVMRIHDGDSEILSVSISDMLKAWKDSAGEVLP</sequence>
<dbReference type="Pfam" id="PF02700">
    <property type="entry name" value="PurS"/>
    <property type="match status" value="1"/>
</dbReference>
<dbReference type="InterPro" id="IPR010918">
    <property type="entry name" value="PurM-like_C_dom"/>
</dbReference>
<evidence type="ECO:0000259" key="10">
    <source>
        <dbReference type="Pfam" id="PF02769"/>
    </source>
</evidence>
<comment type="subunit">
    <text evidence="8">Monomer. Part of the FGAM synthase complex composed of 1 PurL, 1 PurQ and 2 PurS subunits.</text>
</comment>
<feature type="domain" description="PurM-like C-terminal" evidence="10">
    <location>
        <begin position="469"/>
        <end position="622"/>
    </location>
</feature>
<feature type="domain" description="PurM-like N-terminal" evidence="9">
    <location>
        <begin position="711"/>
        <end position="836"/>
    </location>
</feature>
<dbReference type="Pfam" id="PF00586">
    <property type="entry name" value="AIRS"/>
    <property type="match status" value="2"/>
</dbReference>
<dbReference type="EC" id="6.3.5.3" evidence="8"/>
<feature type="binding site" evidence="8">
    <location>
        <position position="771"/>
    </location>
    <ligand>
        <name>ATP</name>
        <dbReference type="ChEBI" id="CHEBI:30616"/>
    </ligand>
</feature>
<feature type="domain" description="Phosphoribosylformylglycinamidine synthase linker" evidence="11">
    <location>
        <begin position="224"/>
        <end position="271"/>
    </location>
</feature>
<evidence type="ECO:0000256" key="4">
    <source>
        <dbReference type="ARBA" id="ARBA00022741"/>
    </source>
</evidence>
<dbReference type="AlphaFoldDB" id="A0A3P3XHL6"/>
<reference evidence="12" key="1">
    <citation type="submission" date="2017-02" db="EMBL/GenBank/DDBJ databases">
        <authorList>
            <person name="Regsiter A."/>
            <person name="William W."/>
        </authorList>
    </citation>
    <scope>NUCLEOTIDE SEQUENCE</scope>
    <source>
        <strain evidence="12">Bib</strain>
    </source>
</reference>
<dbReference type="GO" id="GO:0004642">
    <property type="term" value="F:phosphoribosylformylglycinamidine synthase activity"/>
    <property type="evidence" value="ECO:0007669"/>
    <property type="project" value="UniProtKB-UniRule"/>
</dbReference>
<keyword evidence="6 8" id="KW-0067">ATP-binding</keyword>
<keyword evidence="4 8" id="KW-0547">Nucleotide-binding</keyword>
<keyword evidence="2 8" id="KW-0436">Ligase</keyword>
<dbReference type="PANTHER" id="PTHR43555">
    <property type="entry name" value="PHOSPHORIBOSYLFORMYLGLYCINAMIDINE SYNTHASE SUBUNIT PURL"/>
    <property type="match status" value="1"/>
</dbReference>
<feature type="domain" description="PurM-like N-terminal" evidence="9">
    <location>
        <begin position="336"/>
        <end position="458"/>
    </location>
</feature>
<comment type="caution">
    <text evidence="8">Lacks conserved residue(s) required for the propagation of feature annotation.</text>
</comment>
<dbReference type="EMBL" id="FWDM01000011">
    <property type="protein sequence ID" value="SLM11366.1"/>
    <property type="molecule type" value="Genomic_DNA"/>
</dbReference>
<accession>A0A3P3XHL6</accession>
<feature type="binding site" evidence="8">
    <location>
        <position position="811"/>
    </location>
    <ligand>
        <name>substrate</name>
    </ligand>
</feature>
<feature type="active site" description="Proton acceptor" evidence="8">
    <location>
        <position position="356"/>
    </location>
</feature>
<dbReference type="Gene3D" id="1.10.8.750">
    <property type="entry name" value="Phosphoribosylformylglycinamidine synthase, linker domain"/>
    <property type="match status" value="1"/>
</dbReference>
<keyword evidence="3 8" id="KW-0479">Metal-binding</keyword>
<feature type="binding site" evidence="8">
    <location>
        <position position="808"/>
    </location>
    <ligand>
        <name>ATP</name>
        <dbReference type="ChEBI" id="CHEBI:30616"/>
    </ligand>
</feature>
<evidence type="ECO:0000256" key="7">
    <source>
        <dbReference type="ARBA" id="ARBA00022842"/>
    </source>
</evidence>
<dbReference type="Pfam" id="PF02769">
    <property type="entry name" value="AIRS_C"/>
    <property type="match status" value="2"/>
</dbReference>
<feature type="binding site" evidence="8">
    <location>
        <position position="509"/>
    </location>
    <ligand>
        <name>substrate</name>
    </ligand>
</feature>
<feature type="binding site" evidence="8">
    <location>
        <position position="378"/>
    </location>
    <ligand>
        <name>Mg(2+)</name>
        <dbReference type="ChEBI" id="CHEBI:18420"/>
        <label>2</label>
    </ligand>
</feature>
<evidence type="ECO:0000256" key="6">
    <source>
        <dbReference type="ARBA" id="ARBA00022840"/>
    </source>
</evidence>
<comment type="subcellular location">
    <subcellularLocation>
        <location evidence="8">Cytoplasm</location>
    </subcellularLocation>
</comment>
<proteinExistence type="inferred from homology"/>
<dbReference type="CDD" id="cd02203">
    <property type="entry name" value="PurL_repeat1"/>
    <property type="match status" value="1"/>
</dbReference>
<dbReference type="Pfam" id="PF18072">
    <property type="entry name" value="FGAR-AT_linker"/>
    <property type="match status" value="1"/>
</dbReference>
<dbReference type="InterPro" id="IPR010074">
    <property type="entry name" value="PRibForGlyAmidine_synth_PurL"/>
</dbReference>
<dbReference type="InterPro" id="IPR003850">
    <property type="entry name" value="PurS"/>
</dbReference>
<dbReference type="SUPFAM" id="SSF56042">
    <property type="entry name" value="PurM C-terminal domain-like"/>
    <property type="match status" value="2"/>
</dbReference>
<comment type="similarity">
    <text evidence="8">Belongs to the FGAMS family.</text>
</comment>
<dbReference type="CDD" id="cd02204">
    <property type="entry name" value="PurL_repeat2"/>
    <property type="match status" value="1"/>
</dbReference>
<feature type="binding site" evidence="8">
    <location>
        <position position="377"/>
    </location>
    <ligand>
        <name>substrate</name>
    </ligand>
</feature>
<name>A0A3P3XHL6_9SPIR</name>
<feature type="binding site" evidence="8">
    <location>
        <position position="537"/>
    </location>
    <ligand>
        <name>Mg(2+)</name>
        <dbReference type="ChEBI" id="CHEBI:18420"/>
        <label>2</label>
    </ligand>
</feature>
<gene>
    <name evidence="8 12" type="primary">purL</name>
    <name evidence="12" type="ORF">SPIROBIBN47_190052</name>
</gene>
<dbReference type="GO" id="GO:0006189">
    <property type="term" value="P:'de novo' IMP biosynthetic process"/>
    <property type="evidence" value="ECO:0007669"/>
    <property type="project" value="UniProtKB-UniRule"/>
</dbReference>
<dbReference type="InterPro" id="IPR041609">
    <property type="entry name" value="PurL_linker"/>
</dbReference>
<dbReference type="PANTHER" id="PTHR43555:SF1">
    <property type="entry name" value="PHOSPHORIBOSYLFORMYLGLYCINAMIDINE SYNTHASE SUBUNIT PURL"/>
    <property type="match status" value="1"/>
</dbReference>
<dbReference type="NCBIfam" id="TIGR01736">
    <property type="entry name" value="FGAM_synth_II"/>
    <property type="match status" value="1"/>
</dbReference>
<feature type="binding site" evidence="8">
    <location>
        <position position="352"/>
    </location>
    <ligand>
        <name>ATP</name>
        <dbReference type="ChEBI" id="CHEBI:30616"/>
    </ligand>
</feature>
<dbReference type="GO" id="GO:0005737">
    <property type="term" value="C:cytoplasm"/>
    <property type="evidence" value="ECO:0007669"/>
    <property type="project" value="UniProtKB-SubCell"/>
</dbReference>
<dbReference type="InterPro" id="IPR036604">
    <property type="entry name" value="PurS-like_sf"/>
</dbReference>
<organism evidence="12">
    <name type="scientific">uncultured spirochete</name>
    <dbReference type="NCBI Taxonomy" id="156406"/>
    <lineage>
        <taxon>Bacteria</taxon>
        <taxon>Pseudomonadati</taxon>
        <taxon>Spirochaetota</taxon>
        <taxon>Spirochaetia</taxon>
        <taxon>Spirochaetales</taxon>
        <taxon>environmental samples</taxon>
    </lineage>
</organism>
<comment type="catalytic activity">
    <reaction evidence="8">
        <text>N(2)-formyl-N(1)-(5-phospho-beta-D-ribosyl)glycinamide + L-glutamine + ATP + H2O = 2-formamido-N(1)-(5-O-phospho-beta-D-ribosyl)acetamidine + L-glutamate + ADP + phosphate + H(+)</text>
        <dbReference type="Rhea" id="RHEA:17129"/>
        <dbReference type="ChEBI" id="CHEBI:15377"/>
        <dbReference type="ChEBI" id="CHEBI:15378"/>
        <dbReference type="ChEBI" id="CHEBI:29985"/>
        <dbReference type="ChEBI" id="CHEBI:30616"/>
        <dbReference type="ChEBI" id="CHEBI:43474"/>
        <dbReference type="ChEBI" id="CHEBI:58359"/>
        <dbReference type="ChEBI" id="CHEBI:147286"/>
        <dbReference type="ChEBI" id="CHEBI:147287"/>
        <dbReference type="ChEBI" id="CHEBI:456216"/>
        <dbReference type="EC" id="6.3.5.3"/>
    </reaction>
</comment>
<keyword evidence="7 8" id="KW-0460">Magnesium</keyword>
<dbReference type="SUPFAM" id="SSF55326">
    <property type="entry name" value="PurM N-terminal domain-like"/>
    <property type="match status" value="2"/>
</dbReference>
<dbReference type="InterPro" id="IPR036676">
    <property type="entry name" value="PurM-like_C_sf"/>
</dbReference>
<evidence type="ECO:0000259" key="9">
    <source>
        <dbReference type="Pfam" id="PF00586"/>
    </source>
</evidence>